<dbReference type="PANTHER" id="PTHR43777">
    <property type="entry name" value="MOLYBDENUM COFACTOR CYTIDYLYLTRANSFERASE"/>
    <property type="match status" value="1"/>
</dbReference>
<feature type="binding site" evidence="2">
    <location>
        <position position="280"/>
    </location>
    <ligand>
        <name>substrate</name>
    </ligand>
</feature>
<feature type="active site" description="Tele-phosphohistidine intermediate" evidence="1">
    <location>
        <position position="229"/>
    </location>
</feature>
<proteinExistence type="predicted"/>
<name>A0A9D1HZ92_9FIRM</name>
<dbReference type="InterPro" id="IPR029033">
    <property type="entry name" value="His_PPase_superfam"/>
</dbReference>
<dbReference type="SMART" id="SM00855">
    <property type="entry name" value="PGAM"/>
    <property type="match status" value="1"/>
</dbReference>
<dbReference type="Gene3D" id="3.90.550.10">
    <property type="entry name" value="Spore Coat Polysaccharide Biosynthesis Protein SpsA, Chain A"/>
    <property type="match status" value="1"/>
</dbReference>
<dbReference type="SUPFAM" id="SSF53448">
    <property type="entry name" value="Nucleotide-diphospho-sugar transferases"/>
    <property type="match status" value="1"/>
</dbReference>
<organism evidence="4 5">
    <name type="scientific">Candidatus Allocopromorpha excrementigallinarum</name>
    <dbReference type="NCBI Taxonomy" id="2840742"/>
    <lineage>
        <taxon>Bacteria</taxon>
        <taxon>Bacillati</taxon>
        <taxon>Bacillota</taxon>
        <taxon>Clostridia</taxon>
        <taxon>Eubacteriales</taxon>
        <taxon>Eubacteriaceae</taxon>
        <taxon>Eubacteriaceae incertae sedis</taxon>
        <taxon>Candidatus Allocopromorpha</taxon>
    </lineage>
</organism>
<dbReference type="InterPro" id="IPR025877">
    <property type="entry name" value="MobA-like_NTP_Trfase"/>
</dbReference>
<reference evidence="4" key="2">
    <citation type="journal article" date="2021" name="PeerJ">
        <title>Extensive microbial diversity within the chicken gut microbiome revealed by metagenomics and culture.</title>
        <authorList>
            <person name="Gilroy R."/>
            <person name="Ravi A."/>
            <person name="Getino M."/>
            <person name="Pursley I."/>
            <person name="Horton D.L."/>
            <person name="Alikhan N.F."/>
            <person name="Baker D."/>
            <person name="Gharbi K."/>
            <person name="Hall N."/>
            <person name="Watson M."/>
            <person name="Adriaenssens E.M."/>
            <person name="Foster-Nyarko E."/>
            <person name="Jarju S."/>
            <person name="Secka A."/>
            <person name="Antonio M."/>
            <person name="Oren A."/>
            <person name="Chaudhuri R.R."/>
            <person name="La Ragione R."/>
            <person name="Hildebrand F."/>
            <person name="Pallen M.J."/>
        </authorList>
    </citation>
    <scope>NUCLEOTIDE SEQUENCE</scope>
    <source>
        <strain evidence="4">ChiHcec3-6078</strain>
    </source>
</reference>
<dbReference type="SUPFAM" id="SSF53254">
    <property type="entry name" value="Phosphoglycerate mutase-like"/>
    <property type="match status" value="1"/>
</dbReference>
<dbReference type="Proteomes" id="UP000824090">
    <property type="component" value="Unassembled WGS sequence"/>
</dbReference>
<evidence type="ECO:0000313" key="5">
    <source>
        <dbReference type="Proteomes" id="UP000824090"/>
    </source>
</evidence>
<feature type="active site" description="Proton donor/acceptor" evidence="1">
    <location>
        <position position="308"/>
    </location>
</feature>
<dbReference type="Pfam" id="PF00300">
    <property type="entry name" value="His_Phos_1"/>
    <property type="match status" value="1"/>
</dbReference>
<gene>
    <name evidence="4" type="ORF">IAC50_03015</name>
</gene>
<dbReference type="CDD" id="cd07067">
    <property type="entry name" value="HP_PGM_like"/>
    <property type="match status" value="1"/>
</dbReference>
<dbReference type="InterPro" id="IPR013078">
    <property type="entry name" value="His_Pase_superF_clade-1"/>
</dbReference>
<dbReference type="GO" id="GO:0016779">
    <property type="term" value="F:nucleotidyltransferase activity"/>
    <property type="evidence" value="ECO:0007669"/>
    <property type="project" value="UniProtKB-ARBA"/>
</dbReference>
<evidence type="ECO:0000259" key="3">
    <source>
        <dbReference type="Pfam" id="PF12804"/>
    </source>
</evidence>
<feature type="binding site" evidence="2">
    <location>
        <begin position="332"/>
        <end position="333"/>
    </location>
    <ligand>
        <name>substrate</name>
    </ligand>
</feature>
<evidence type="ECO:0000256" key="1">
    <source>
        <dbReference type="PIRSR" id="PIRSR613078-1"/>
    </source>
</evidence>
<dbReference type="InterPro" id="IPR029044">
    <property type="entry name" value="Nucleotide-diphossugar_trans"/>
</dbReference>
<dbReference type="Pfam" id="PF12804">
    <property type="entry name" value="NTP_transf_3"/>
    <property type="match status" value="1"/>
</dbReference>
<comment type="caution">
    <text evidence="4">The sequence shown here is derived from an EMBL/GenBank/DDBJ whole genome shotgun (WGS) entry which is preliminary data.</text>
</comment>
<reference evidence="4" key="1">
    <citation type="submission" date="2020-10" db="EMBL/GenBank/DDBJ databases">
        <authorList>
            <person name="Gilroy R."/>
        </authorList>
    </citation>
    <scope>NUCLEOTIDE SEQUENCE</scope>
    <source>
        <strain evidence="4">ChiHcec3-6078</strain>
    </source>
</reference>
<protein>
    <submittedName>
        <fullName evidence="4">Histidine phosphatase family protein</fullName>
    </submittedName>
</protein>
<sequence length="412" mass="46770">MKKKSSPPLGALILAAGMSSRMGAFKPLLKVGEETALLRIINRIKAAGIEDIVLVTGYERQRLLPLIEGKGIKEVYNESYRQGMFESVKAGLEACAEIFAEDTAFFLLPVDCPLVSEEVMDTLIDEHLRHGEEKNFLVPVYEGKKGHPLLIPREYIGEICSWEGEGGLKGITDRYYERMKRIPVEDEGCLLDMDTPEGYREIKDFLEGGGKREELAELAAGRRIFLIRHGETRQHREKIFLGQYDVPLSGLGRDQAKKSALELEGENIKTGKIYSSDLSRCLETAEIIREVLQKNRAVEIVKEKAFREINLGSWDGKAISLVKREFPEDYHRRGKDIFAFKKGNGSENFYDVQYRAVKALRRILKNDSSEDILLVIHSGVARALENNLRGRRVNDCWEGLPKGTWRKVEIKK</sequence>
<dbReference type="CDD" id="cd04182">
    <property type="entry name" value="GT_2_like_f"/>
    <property type="match status" value="1"/>
</dbReference>
<evidence type="ECO:0000256" key="2">
    <source>
        <dbReference type="PIRSR" id="PIRSR613078-2"/>
    </source>
</evidence>
<dbReference type="PANTHER" id="PTHR43777:SF1">
    <property type="entry name" value="MOLYBDENUM COFACTOR CYTIDYLYLTRANSFERASE"/>
    <property type="match status" value="1"/>
</dbReference>
<dbReference type="AlphaFoldDB" id="A0A9D1HZ92"/>
<dbReference type="EMBL" id="DVMP01000064">
    <property type="protein sequence ID" value="HIU25456.1"/>
    <property type="molecule type" value="Genomic_DNA"/>
</dbReference>
<evidence type="ECO:0000313" key="4">
    <source>
        <dbReference type="EMBL" id="HIU25456.1"/>
    </source>
</evidence>
<dbReference type="Gene3D" id="3.40.50.1240">
    <property type="entry name" value="Phosphoglycerate mutase-like"/>
    <property type="match status" value="1"/>
</dbReference>
<feature type="domain" description="MobA-like NTP transferase" evidence="3">
    <location>
        <begin position="11"/>
        <end position="175"/>
    </location>
</feature>
<accession>A0A9D1HZ92</accession>